<dbReference type="KEGG" id="asem:NNL22_08885"/>
<protein>
    <submittedName>
        <fullName evidence="1">Uncharacterized protein</fullName>
    </submittedName>
</protein>
<proteinExistence type="predicted"/>
<gene>
    <name evidence="1" type="ORF">NNL22_08885</name>
</gene>
<dbReference type="AlphaFoldDB" id="A0A9E8HVQ6"/>
<evidence type="ECO:0000313" key="1">
    <source>
        <dbReference type="EMBL" id="UZW76679.1"/>
    </source>
</evidence>
<keyword evidence="2" id="KW-1185">Reference proteome</keyword>
<sequence>MSYCTSDNGLLGTFIDENMASLGLPMPSTVFETAGSMTAIATSIAEVIEINGTSLNLYQALNKINSAKNALSVSAGITASYYLGALIGSMAVASGRCLANGATIADAIWTAREMGIFGSWLDAEYIKHPKLLRKH</sequence>
<organism evidence="1 2">
    <name type="scientific">Alkalimarinus sediminis</name>
    <dbReference type="NCBI Taxonomy" id="1632866"/>
    <lineage>
        <taxon>Bacteria</taxon>
        <taxon>Pseudomonadati</taxon>
        <taxon>Pseudomonadota</taxon>
        <taxon>Gammaproteobacteria</taxon>
        <taxon>Alteromonadales</taxon>
        <taxon>Alteromonadaceae</taxon>
        <taxon>Alkalimarinus</taxon>
    </lineage>
</organism>
<accession>A0A9E8HVQ6</accession>
<dbReference type="Proteomes" id="UP001164472">
    <property type="component" value="Chromosome"/>
</dbReference>
<dbReference type="EMBL" id="CP101527">
    <property type="protein sequence ID" value="UZW76679.1"/>
    <property type="molecule type" value="Genomic_DNA"/>
</dbReference>
<reference evidence="1" key="1">
    <citation type="submission" date="2022-07" db="EMBL/GenBank/DDBJ databases">
        <title>Alkalimarinus sp. nov., isolated from gut of a Alitta virens.</title>
        <authorList>
            <person name="Yang A.I."/>
            <person name="Shin N.-R."/>
        </authorList>
    </citation>
    <scope>NUCLEOTIDE SEQUENCE</scope>
    <source>
        <strain evidence="1">FA028</strain>
    </source>
</reference>
<evidence type="ECO:0000313" key="2">
    <source>
        <dbReference type="Proteomes" id="UP001164472"/>
    </source>
</evidence>
<dbReference type="RefSeq" id="WP_251813136.1">
    <property type="nucleotide sequence ID" value="NZ_CP101527.1"/>
</dbReference>
<name>A0A9E8HVQ6_9ALTE</name>